<keyword evidence="1" id="KW-0001">2Fe-2S</keyword>
<dbReference type="InterPro" id="IPR012675">
    <property type="entry name" value="Beta-grasp_dom_sf"/>
</dbReference>
<sequence length="150" mass="15856">MITLTVNGQSHTVDVDPDTPLLWVLRDTLGLTGTKYGCGISECGICSVHMNGEVVNSCQKSIGKCSGADVTTIEGLGANGLHPIQQAFIDGNVSQCGICIPGQLMTIAHMLDSNPEPTDHEIDVALKKNYCRCGAYTRIRAAIHRAASSA</sequence>
<reference evidence="7" key="1">
    <citation type="submission" date="2018-05" db="EMBL/GenBank/DDBJ databases">
        <authorList>
            <person name="Lanie J.A."/>
            <person name="Ng W.-L."/>
            <person name="Kazmierczak K.M."/>
            <person name="Andrzejewski T.M."/>
            <person name="Davidsen T.M."/>
            <person name="Wayne K.J."/>
            <person name="Tettelin H."/>
            <person name="Glass J.I."/>
            <person name="Rusch D."/>
            <person name="Podicherti R."/>
            <person name="Tsui H.-C.T."/>
            <person name="Winkler M.E."/>
        </authorList>
    </citation>
    <scope>NUCLEOTIDE SEQUENCE</scope>
</reference>
<dbReference type="PANTHER" id="PTHR44379:SF2">
    <property type="entry name" value="BLR6218 PROTEIN"/>
    <property type="match status" value="1"/>
</dbReference>
<organism evidence="7">
    <name type="scientific">marine metagenome</name>
    <dbReference type="NCBI Taxonomy" id="408172"/>
    <lineage>
        <taxon>unclassified sequences</taxon>
        <taxon>metagenomes</taxon>
        <taxon>ecological metagenomes</taxon>
    </lineage>
</organism>
<evidence type="ECO:0000256" key="4">
    <source>
        <dbReference type="ARBA" id="ARBA00023004"/>
    </source>
</evidence>
<dbReference type="GO" id="GO:0051537">
    <property type="term" value="F:2 iron, 2 sulfur cluster binding"/>
    <property type="evidence" value="ECO:0007669"/>
    <property type="project" value="UniProtKB-KW"/>
</dbReference>
<evidence type="ECO:0000256" key="5">
    <source>
        <dbReference type="ARBA" id="ARBA00023014"/>
    </source>
</evidence>
<dbReference type="SUPFAM" id="SSF54292">
    <property type="entry name" value="2Fe-2S ferredoxin-like"/>
    <property type="match status" value="1"/>
</dbReference>
<dbReference type="InterPro" id="IPR002888">
    <property type="entry name" value="2Fe-2S-bd"/>
</dbReference>
<dbReference type="InterPro" id="IPR036010">
    <property type="entry name" value="2Fe-2S_ferredoxin-like_sf"/>
</dbReference>
<dbReference type="PROSITE" id="PS51085">
    <property type="entry name" value="2FE2S_FER_2"/>
    <property type="match status" value="1"/>
</dbReference>
<dbReference type="GO" id="GO:0016491">
    <property type="term" value="F:oxidoreductase activity"/>
    <property type="evidence" value="ECO:0007669"/>
    <property type="project" value="UniProtKB-KW"/>
</dbReference>
<dbReference type="Gene3D" id="3.10.20.30">
    <property type="match status" value="1"/>
</dbReference>
<dbReference type="AlphaFoldDB" id="A0A382FMT7"/>
<evidence type="ECO:0000256" key="1">
    <source>
        <dbReference type="ARBA" id="ARBA00022714"/>
    </source>
</evidence>
<gene>
    <name evidence="7" type="ORF">METZ01_LOCUS216281</name>
</gene>
<feature type="domain" description="2Fe-2S ferredoxin-type" evidence="6">
    <location>
        <begin position="1"/>
        <end position="76"/>
    </location>
</feature>
<dbReference type="InterPro" id="IPR036884">
    <property type="entry name" value="2Fe-2S-bd_dom_sf"/>
</dbReference>
<dbReference type="SUPFAM" id="SSF47741">
    <property type="entry name" value="CO dehydrogenase ISP C-domain like"/>
    <property type="match status" value="1"/>
</dbReference>
<dbReference type="EMBL" id="UINC01050453">
    <property type="protein sequence ID" value="SVB63427.1"/>
    <property type="molecule type" value="Genomic_DNA"/>
</dbReference>
<dbReference type="Gene3D" id="1.10.150.120">
    <property type="entry name" value="[2Fe-2S]-binding domain"/>
    <property type="match status" value="1"/>
</dbReference>
<evidence type="ECO:0000259" key="6">
    <source>
        <dbReference type="PROSITE" id="PS51085"/>
    </source>
</evidence>
<keyword evidence="2" id="KW-0479">Metal-binding</keyword>
<evidence type="ECO:0000256" key="2">
    <source>
        <dbReference type="ARBA" id="ARBA00022723"/>
    </source>
</evidence>
<keyword evidence="5" id="KW-0411">Iron-sulfur</keyword>
<evidence type="ECO:0000313" key="7">
    <source>
        <dbReference type="EMBL" id="SVB63427.1"/>
    </source>
</evidence>
<dbReference type="CDD" id="cd00207">
    <property type="entry name" value="fer2"/>
    <property type="match status" value="1"/>
</dbReference>
<dbReference type="PANTHER" id="PTHR44379">
    <property type="entry name" value="OXIDOREDUCTASE WITH IRON-SULFUR SUBUNIT"/>
    <property type="match status" value="1"/>
</dbReference>
<proteinExistence type="predicted"/>
<dbReference type="Pfam" id="PF00111">
    <property type="entry name" value="Fer2"/>
    <property type="match status" value="1"/>
</dbReference>
<dbReference type="InterPro" id="IPR051452">
    <property type="entry name" value="Diverse_Oxidoreductases"/>
</dbReference>
<dbReference type="FunFam" id="3.10.20.30:FF:000020">
    <property type="entry name" value="Xanthine dehydrogenase iron-sulfur subunit"/>
    <property type="match status" value="1"/>
</dbReference>
<keyword evidence="3" id="KW-0560">Oxidoreductase</keyword>
<keyword evidence="4" id="KW-0408">Iron</keyword>
<name>A0A382FMT7_9ZZZZ</name>
<accession>A0A382FMT7</accession>
<dbReference type="Pfam" id="PF01799">
    <property type="entry name" value="Fer2_2"/>
    <property type="match status" value="1"/>
</dbReference>
<dbReference type="GO" id="GO:0046872">
    <property type="term" value="F:metal ion binding"/>
    <property type="evidence" value="ECO:0007669"/>
    <property type="project" value="UniProtKB-KW"/>
</dbReference>
<evidence type="ECO:0000256" key="3">
    <source>
        <dbReference type="ARBA" id="ARBA00023002"/>
    </source>
</evidence>
<dbReference type="InterPro" id="IPR001041">
    <property type="entry name" value="2Fe-2S_ferredoxin-type"/>
</dbReference>
<protein>
    <recommendedName>
        <fullName evidence="6">2Fe-2S ferredoxin-type domain-containing protein</fullName>
    </recommendedName>
</protein>